<dbReference type="InterPro" id="IPR036197">
    <property type="entry name" value="NarG-like_sf"/>
</dbReference>
<dbReference type="InterPro" id="IPR051936">
    <property type="entry name" value="Heme-iron_electron_transfer"/>
</dbReference>
<keyword evidence="3" id="KW-1003">Cell membrane</keyword>
<evidence type="ECO:0000256" key="9">
    <source>
        <dbReference type="SAM" id="Phobius"/>
    </source>
</evidence>
<dbReference type="GO" id="GO:0008940">
    <property type="term" value="F:nitrate reductase activity"/>
    <property type="evidence" value="ECO:0007669"/>
    <property type="project" value="TreeGrafter"/>
</dbReference>
<dbReference type="Proteomes" id="UP000005459">
    <property type="component" value="Unassembled WGS sequence"/>
</dbReference>
<accession>F9UDA6</accession>
<sequence>MSFLTMVYAYLFYFAALVLLAGVTFKVVQYARTPAPLKIPTTPAPTTRSGVVFRMTREIVLFESLFRGNKWTWIFGWIFHFGLFLVTLRHLRYFMEPVWLPIELVQPFGIYGGIAMVVGLAGLWARRFFVDRVRYISSPSDHLILALLIAIGCTGLLMKFVFHTDVVAVKSFFIGLYSFDPQPLPGDPLLLLHLFLVAALMIIFPYSKLLHAPGLFFSPSRNQVDNPRERRHIVPWAKRLEQE</sequence>
<evidence type="ECO:0000256" key="6">
    <source>
        <dbReference type="ARBA" id="ARBA00022989"/>
    </source>
</evidence>
<dbReference type="EMBL" id="AFWV01000009">
    <property type="protein sequence ID" value="EGV17850.1"/>
    <property type="molecule type" value="Genomic_DNA"/>
</dbReference>
<evidence type="ECO:0000256" key="3">
    <source>
        <dbReference type="ARBA" id="ARBA00022475"/>
    </source>
</evidence>
<proteinExistence type="predicted"/>
<dbReference type="Gene3D" id="1.20.950.20">
    <property type="entry name" value="Transmembrane di-heme cytochromes, Chain C"/>
    <property type="match status" value="1"/>
</dbReference>
<dbReference type="AlphaFoldDB" id="F9UDA6"/>
<gene>
    <name evidence="11" type="ORF">ThimaDRAFT_2909</name>
</gene>
<evidence type="ECO:0000256" key="5">
    <source>
        <dbReference type="ARBA" id="ARBA00022982"/>
    </source>
</evidence>
<comment type="subcellular location">
    <subcellularLocation>
        <location evidence="1">Cell membrane</location>
        <topology evidence="1">Multi-pass membrane protein</topology>
    </subcellularLocation>
</comment>
<dbReference type="OrthoDB" id="9769404at2"/>
<dbReference type="RefSeq" id="WP_007193781.1">
    <property type="nucleotide sequence ID" value="NZ_AFWV01000009.1"/>
</dbReference>
<dbReference type="GO" id="GO:0005886">
    <property type="term" value="C:plasma membrane"/>
    <property type="evidence" value="ECO:0007669"/>
    <property type="project" value="UniProtKB-SubCell"/>
</dbReference>
<keyword evidence="7" id="KW-0560">Oxidoreductase</keyword>
<keyword evidence="5" id="KW-0249">Electron transport</keyword>
<dbReference type="PANTHER" id="PTHR30598">
    <property type="entry name" value="NITRATE REDUCTASE PRIVATE CHAPERONE, REDOX ENZYME MATURATION PROTEIN REMP FAMILY"/>
    <property type="match status" value="1"/>
</dbReference>
<keyword evidence="8 9" id="KW-0472">Membrane</keyword>
<name>F9UDA6_9GAMM</name>
<dbReference type="GO" id="GO:0020037">
    <property type="term" value="F:heme binding"/>
    <property type="evidence" value="ECO:0007669"/>
    <property type="project" value="TreeGrafter"/>
</dbReference>
<evidence type="ECO:0000256" key="8">
    <source>
        <dbReference type="ARBA" id="ARBA00023136"/>
    </source>
</evidence>
<keyword evidence="12" id="KW-1185">Reference proteome</keyword>
<dbReference type="eggNOG" id="COG2181">
    <property type="taxonomic scope" value="Bacteria"/>
</dbReference>
<dbReference type="Pfam" id="PF02665">
    <property type="entry name" value="Nitrate_red_gam"/>
    <property type="match status" value="1"/>
</dbReference>
<keyword evidence="6 9" id="KW-1133">Transmembrane helix</keyword>
<evidence type="ECO:0000313" key="12">
    <source>
        <dbReference type="Proteomes" id="UP000005459"/>
    </source>
</evidence>
<feature type="transmembrane region" description="Helical" evidence="9">
    <location>
        <begin position="71"/>
        <end position="88"/>
    </location>
</feature>
<feature type="domain" description="NarG-like" evidence="10">
    <location>
        <begin position="77"/>
        <end position="212"/>
    </location>
</feature>
<feature type="transmembrane region" description="Helical" evidence="9">
    <location>
        <begin position="189"/>
        <end position="207"/>
    </location>
</feature>
<feature type="transmembrane region" description="Helical" evidence="9">
    <location>
        <begin position="6"/>
        <end position="28"/>
    </location>
</feature>
<evidence type="ECO:0000256" key="2">
    <source>
        <dbReference type="ARBA" id="ARBA00022448"/>
    </source>
</evidence>
<evidence type="ECO:0000256" key="1">
    <source>
        <dbReference type="ARBA" id="ARBA00004651"/>
    </source>
</evidence>
<organism evidence="11 12">
    <name type="scientific">Thiocapsa marina 5811</name>
    <dbReference type="NCBI Taxonomy" id="768671"/>
    <lineage>
        <taxon>Bacteria</taxon>
        <taxon>Pseudomonadati</taxon>
        <taxon>Pseudomonadota</taxon>
        <taxon>Gammaproteobacteria</taxon>
        <taxon>Chromatiales</taxon>
        <taxon>Chromatiaceae</taxon>
        <taxon>Thiocapsa</taxon>
    </lineage>
</organism>
<evidence type="ECO:0000256" key="4">
    <source>
        <dbReference type="ARBA" id="ARBA00022692"/>
    </source>
</evidence>
<keyword evidence="2" id="KW-0813">Transport</keyword>
<reference evidence="11 12" key="1">
    <citation type="submission" date="2011-06" db="EMBL/GenBank/DDBJ databases">
        <title>The draft genome of Thiocapsa marina 5811.</title>
        <authorList>
            <consortium name="US DOE Joint Genome Institute (JGI-PGF)"/>
            <person name="Lucas S."/>
            <person name="Han J."/>
            <person name="Cheng J.-F."/>
            <person name="Goodwin L."/>
            <person name="Pitluck S."/>
            <person name="Peters L."/>
            <person name="Land M.L."/>
            <person name="Hauser L."/>
            <person name="Vogl K."/>
            <person name="Liu Z."/>
            <person name="Imhoff J."/>
            <person name="Thiel V."/>
            <person name="Frigaard N.-U."/>
            <person name="Bryant D."/>
            <person name="Woyke T.J."/>
        </authorList>
    </citation>
    <scope>NUCLEOTIDE SEQUENCE [LARGE SCALE GENOMIC DNA]</scope>
    <source>
        <strain evidence="11 12">5811</strain>
    </source>
</reference>
<dbReference type="STRING" id="768671.ThimaDRAFT_2909"/>
<dbReference type="SUPFAM" id="SSF103501">
    <property type="entry name" value="Respiratory nitrate reductase 1 gamma chain"/>
    <property type="match status" value="1"/>
</dbReference>
<dbReference type="GO" id="GO:0009055">
    <property type="term" value="F:electron transfer activity"/>
    <property type="evidence" value="ECO:0007669"/>
    <property type="project" value="TreeGrafter"/>
</dbReference>
<dbReference type="InterPro" id="IPR023234">
    <property type="entry name" value="NarG-like_domain"/>
</dbReference>
<dbReference type="GO" id="GO:0019645">
    <property type="term" value="P:anaerobic electron transport chain"/>
    <property type="evidence" value="ECO:0007669"/>
    <property type="project" value="TreeGrafter"/>
</dbReference>
<feature type="transmembrane region" description="Helical" evidence="9">
    <location>
        <begin position="142"/>
        <end position="162"/>
    </location>
</feature>
<dbReference type="PATRIC" id="fig|768671.3.peg.3079"/>
<keyword evidence="4 9" id="KW-0812">Transmembrane</keyword>
<feature type="transmembrane region" description="Helical" evidence="9">
    <location>
        <begin position="108"/>
        <end position="130"/>
    </location>
</feature>
<protein>
    <submittedName>
        <fullName evidence="11">Nitrate reductase gamma subunit</fullName>
    </submittedName>
</protein>
<evidence type="ECO:0000259" key="10">
    <source>
        <dbReference type="Pfam" id="PF02665"/>
    </source>
</evidence>
<evidence type="ECO:0000256" key="7">
    <source>
        <dbReference type="ARBA" id="ARBA00023002"/>
    </source>
</evidence>
<dbReference type="PANTHER" id="PTHR30598:SF3">
    <property type="entry name" value="RESPIRATORY NITRATE REDUCTASE 1 GAMMA CHAIN"/>
    <property type="match status" value="1"/>
</dbReference>
<evidence type="ECO:0000313" key="11">
    <source>
        <dbReference type="EMBL" id="EGV17850.1"/>
    </source>
</evidence>